<sequence>MTMPLQSRISTAAAALDKALEFLQEDGTFDGETSRGTDFLVDLILFEDNSYTGPYLFGELAEFDRITNQTMYQDVIKNSYPRGLRVVQADANLGFRTDIMLLFGRSAAIAYAAYNDSFFLDYATSLWAFGNNYTLSDSDFDGQSDKRSFPLQQDCRGASMSGGTLCRTDKDDPCITSLASGLFLTLSSLLFSATGDDTYLSAAQRSANWISTQTKNDQGLLFEDMSVRQNDTCTPLQDTFIRASDIGLLIEGLSGLVSFSGDSSTKQILRDSVAAAVTNGTVWQNTDNGVITDGGQSTRGAPYLIRALSVAYSLKPTDSESLTDMQDYIEDYVAVQYNAMLDQATSSGSNIYRQDWQGPPTGKFVSGSQTGALQVLIDGILLGTDSGAGTSSTSSPSPPASKSSAPPVGAIVGGVIGGVVFVATGLGLAFFLVRRWRQNKLRYPSGITPFETATQGQQFATSLPCSGKRGVMNGRQTTNQTTVSFPPTQKGLPCSRANQEQPAPEVRPTTVVQAPIQELDITDLARVVYQMLHPQPRSENDDPPAYYQSGRGA</sequence>
<comment type="caution">
    <text evidence="3">The sequence shown here is derived from an EMBL/GenBank/DDBJ whole genome shotgun (WGS) entry which is preliminary data.</text>
</comment>
<dbReference type="InterPro" id="IPR008928">
    <property type="entry name" value="6-hairpin_glycosidase_sf"/>
</dbReference>
<evidence type="ECO:0008006" key="5">
    <source>
        <dbReference type="Google" id="ProtNLM"/>
    </source>
</evidence>
<name>A0A8H5LS77_9AGAR</name>
<dbReference type="InterPro" id="IPR005198">
    <property type="entry name" value="Glyco_hydro_76"/>
</dbReference>
<accession>A0A8H5LS77</accession>
<evidence type="ECO:0000313" key="3">
    <source>
        <dbReference type="EMBL" id="KAF5367476.1"/>
    </source>
</evidence>
<dbReference type="Gene3D" id="1.50.10.20">
    <property type="match status" value="1"/>
</dbReference>
<gene>
    <name evidence="3" type="ORF">D9758_003701</name>
</gene>
<dbReference type="OrthoDB" id="3068171at2759"/>
<dbReference type="EMBL" id="JAACJM010000019">
    <property type="protein sequence ID" value="KAF5367476.1"/>
    <property type="molecule type" value="Genomic_DNA"/>
</dbReference>
<dbReference type="Gene3D" id="1.20.5.510">
    <property type="entry name" value="Single helix bin"/>
    <property type="match status" value="1"/>
</dbReference>
<evidence type="ECO:0000256" key="2">
    <source>
        <dbReference type="SAM" id="Phobius"/>
    </source>
</evidence>
<dbReference type="Pfam" id="PF03663">
    <property type="entry name" value="Glyco_hydro_76"/>
    <property type="match status" value="1"/>
</dbReference>
<feature type="region of interest" description="Disordered" evidence="1">
    <location>
        <begin position="533"/>
        <end position="553"/>
    </location>
</feature>
<dbReference type="GO" id="GO:0005975">
    <property type="term" value="P:carbohydrate metabolic process"/>
    <property type="evidence" value="ECO:0007669"/>
    <property type="project" value="InterPro"/>
</dbReference>
<keyword evidence="2" id="KW-1133">Transmembrane helix</keyword>
<protein>
    <recommendedName>
        <fullName evidence="5">Glycoside hydrolase family 76 protein</fullName>
    </recommendedName>
</protein>
<keyword evidence="4" id="KW-1185">Reference proteome</keyword>
<feature type="region of interest" description="Disordered" evidence="1">
    <location>
        <begin position="477"/>
        <end position="508"/>
    </location>
</feature>
<proteinExistence type="predicted"/>
<dbReference type="SUPFAM" id="SSF48208">
    <property type="entry name" value="Six-hairpin glycosidases"/>
    <property type="match status" value="1"/>
</dbReference>
<dbReference type="AlphaFoldDB" id="A0A8H5LS77"/>
<feature type="transmembrane region" description="Helical" evidence="2">
    <location>
        <begin position="408"/>
        <end position="433"/>
    </location>
</feature>
<organism evidence="3 4">
    <name type="scientific">Tetrapyrgos nigripes</name>
    <dbReference type="NCBI Taxonomy" id="182062"/>
    <lineage>
        <taxon>Eukaryota</taxon>
        <taxon>Fungi</taxon>
        <taxon>Dikarya</taxon>
        <taxon>Basidiomycota</taxon>
        <taxon>Agaricomycotina</taxon>
        <taxon>Agaricomycetes</taxon>
        <taxon>Agaricomycetidae</taxon>
        <taxon>Agaricales</taxon>
        <taxon>Marasmiineae</taxon>
        <taxon>Marasmiaceae</taxon>
        <taxon>Tetrapyrgos</taxon>
    </lineage>
</organism>
<evidence type="ECO:0000313" key="4">
    <source>
        <dbReference type="Proteomes" id="UP000559256"/>
    </source>
</evidence>
<reference evidence="3 4" key="1">
    <citation type="journal article" date="2020" name="ISME J.">
        <title>Uncovering the hidden diversity of litter-decomposition mechanisms in mushroom-forming fungi.</title>
        <authorList>
            <person name="Floudas D."/>
            <person name="Bentzer J."/>
            <person name="Ahren D."/>
            <person name="Johansson T."/>
            <person name="Persson P."/>
            <person name="Tunlid A."/>
        </authorList>
    </citation>
    <scope>NUCLEOTIDE SEQUENCE [LARGE SCALE GENOMIC DNA]</scope>
    <source>
        <strain evidence="3 4">CBS 291.85</strain>
    </source>
</reference>
<keyword evidence="2" id="KW-0472">Membrane</keyword>
<keyword evidence="2" id="KW-0812">Transmembrane</keyword>
<evidence type="ECO:0000256" key="1">
    <source>
        <dbReference type="SAM" id="MobiDB-lite"/>
    </source>
</evidence>
<dbReference type="Proteomes" id="UP000559256">
    <property type="component" value="Unassembled WGS sequence"/>
</dbReference>
<feature type="compositionally biased region" description="Polar residues" evidence="1">
    <location>
        <begin position="477"/>
        <end position="487"/>
    </location>
</feature>